<evidence type="ECO:0000313" key="2">
    <source>
        <dbReference type="EMBL" id="QEH31954.1"/>
    </source>
</evidence>
<dbReference type="KEGG" id="agv:OJF2_04210"/>
<evidence type="ECO:0000259" key="1">
    <source>
        <dbReference type="Pfam" id="PF08281"/>
    </source>
</evidence>
<dbReference type="EMBL" id="CP042997">
    <property type="protein sequence ID" value="QEH31954.1"/>
    <property type="molecule type" value="Genomic_DNA"/>
</dbReference>
<dbReference type="InterPro" id="IPR036388">
    <property type="entry name" value="WH-like_DNA-bd_sf"/>
</dbReference>
<dbReference type="Gene3D" id="1.10.10.10">
    <property type="entry name" value="Winged helix-like DNA-binding domain superfamily/Winged helix DNA-binding domain"/>
    <property type="match status" value="1"/>
</dbReference>
<sequence length="195" mass="21690">MTPSGDADITDPGSLFDRFRERLRRTVRLRLDRRLVGVVDSSEVLQGARDEAVRREGEMGDAADRFLWFREVVVGVLARLERERFGDDVRRDVSLYRGSLPEATTVSLAAHLMGIPDGDDDRAAERARHKLVLQDALNALEVGDREVLTLRHCEQLSNQETAAALGLSAAQASEAYIRALKRISPVLASIKRLQG</sequence>
<reference evidence="2 3" key="1">
    <citation type="submission" date="2019-08" db="EMBL/GenBank/DDBJ databases">
        <title>Deep-cultivation of Planctomycetes and their phenomic and genomic characterization uncovers novel biology.</title>
        <authorList>
            <person name="Wiegand S."/>
            <person name="Jogler M."/>
            <person name="Boedeker C."/>
            <person name="Pinto D."/>
            <person name="Vollmers J."/>
            <person name="Rivas-Marin E."/>
            <person name="Kohn T."/>
            <person name="Peeters S.H."/>
            <person name="Heuer A."/>
            <person name="Rast P."/>
            <person name="Oberbeckmann S."/>
            <person name="Bunk B."/>
            <person name="Jeske O."/>
            <person name="Meyerdierks A."/>
            <person name="Storesund J.E."/>
            <person name="Kallscheuer N."/>
            <person name="Luecker S."/>
            <person name="Lage O.M."/>
            <person name="Pohl T."/>
            <person name="Merkel B.J."/>
            <person name="Hornburger P."/>
            <person name="Mueller R.-W."/>
            <person name="Bruemmer F."/>
            <person name="Labrenz M."/>
            <person name="Spormann A.M."/>
            <person name="Op den Camp H."/>
            <person name="Overmann J."/>
            <person name="Amann R."/>
            <person name="Jetten M.S.M."/>
            <person name="Mascher T."/>
            <person name="Medema M.H."/>
            <person name="Devos D.P."/>
            <person name="Kaster A.-K."/>
            <person name="Ovreas L."/>
            <person name="Rohde M."/>
            <person name="Galperin M.Y."/>
            <person name="Jogler C."/>
        </authorList>
    </citation>
    <scope>NUCLEOTIDE SEQUENCE [LARGE SCALE GENOMIC DNA]</scope>
    <source>
        <strain evidence="2 3">OJF2</strain>
    </source>
</reference>
<organism evidence="2 3">
    <name type="scientific">Aquisphaera giovannonii</name>
    <dbReference type="NCBI Taxonomy" id="406548"/>
    <lineage>
        <taxon>Bacteria</taxon>
        <taxon>Pseudomonadati</taxon>
        <taxon>Planctomycetota</taxon>
        <taxon>Planctomycetia</taxon>
        <taxon>Isosphaerales</taxon>
        <taxon>Isosphaeraceae</taxon>
        <taxon>Aquisphaera</taxon>
    </lineage>
</organism>
<proteinExistence type="predicted"/>
<dbReference type="GO" id="GO:0003677">
    <property type="term" value="F:DNA binding"/>
    <property type="evidence" value="ECO:0007669"/>
    <property type="project" value="InterPro"/>
</dbReference>
<dbReference type="AlphaFoldDB" id="A0A5B9VV29"/>
<dbReference type="Proteomes" id="UP000324233">
    <property type="component" value="Chromosome"/>
</dbReference>
<gene>
    <name evidence="2" type="primary">sigE_4</name>
    <name evidence="2" type="ORF">OJF2_04210</name>
</gene>
<dbReference type="InterPro" id="IPR013324">
    <property type="entry name" value="RNA_pol_sigma_r3/r4-like"/>
</dbReference>
<keyword evidence="3" id="KW-1185">Reference proteome</keyword>
<dbReference type="GO" id="GO:0016987">
    <property type="term" value="F:sigma factor activity"/>
    <property type="evidence" value="ECO:0007669"/>
    <property type="project" value="InterPro"/>
</dbReference>
<accession>A0A5B9VV29</accession>
<dbReference type="Pfam" id="PF08281">
    <property type="entry name" value="Sigma70_r4_2"/>
    <property type="match status" value="1"/>
</dbReference>
<protein>
    <submittedName>
        <fullName evidence="2">RNA polymerase sigma-E factor</fullName>
    </submittedName>
</protein>
<evidence type="ECO:0000313" key="3">
    <source>
        <dbReference type="Proteomes" id="UP000324233"/>
    </source>
</evidence>
<dbReference type="RefSeq" id="WP_148590778.1">
    <property type="nucleotide sequence ID" value="NZ_CP042997.1"/>
</dbReference>
<dbReference type="SUPFAM" id="SSF88659">
    <property type="entry name" value="Sigma3 and sigma4 domains of RNA polymerase sigma factors"/>
    <property type="match status" value="1"/>
</dbReference>
<name>A0A5B9VV29_9BACT</name>
<dbReference type="GO" id="GO:0006352">
    <property type="term" value="P:DNA-templated transcription initiation"/>
    <property type="evidence" value="ECO:0007669"/>
    <property type="project" value="InterPro"/>
</dbReference>
<feature type="domain" description="RNA polymerase sigma factor 70 region 4 type 2" evidence="1">
    <location>
        <begin position="132"/>
        <end position="182"/>
    </location>
</feature>
<dbReference type="InterPro" id="IPR013249">
    <property type="entry name" value="RNA_pol_sigma70_r4_t2"/>
</dbReference>